<reference evidence="1 2" key="1">
    <citation type="journal article" date="2021" name="Elife">
        <title>Chloroplast acquisition without the gene transfer in kleptoplastic sea slugs, Plakobranchus ocellatus.</title>
        <authorList>
            <person name="Maeda T."/>
            <person name="Takahashi S."/>
            <person name="Yoshida T."/>
            <person name="Shimamura S."/>
            <person name="Takaki Y."/>
            <person name="Nagai Y."/>
            <person name="Toyoda A."/>
            <person name="Suzuki Y."/>
            <person name="Arimoto A."/>
            <person name="Ishii H."/>
            <person name="Satoh N."/>
            <person name="Nishiyama T."/>
            <person name="Hasebe M."/>
            <person name="Maruyama T."/>
            <person name="Minagawa J."/>
            <person name="Obokata J."/>
            <person name="Shigenobu S."/>
        </authorList>
    </citation>
    <scope>NUCLEOTIDE SEQUENCE [LARGE SCALE GENOMIC DNA]</scope>
</reference>
<proteinExistence type="predicted"/>
<dbReference type="Proteomes" id="UP000735302">
    <property type="component" value="Unassembled WGS sequence"/>
</dbReference>
<name>A0AAV4CLD3_9GAST</name>
<keyword evidence="2" id="KW-1185">Reference proteome</keyword>
<dbReference type="AlphaFoldDB" id="A0AAV4CLD3"/>
<accession>A0AAV4CLD3</accession>
<dbReference type="EMBL" id="BLXT01006448">
    <property type="protein sequence ID" value="GFO31829.1"/>
    <property type="molecule type" value="Genomic_DNA"/>
</dbReference>
<gene>
    <name evidence="1" type="ORF">PoB_005833400</name>
</gene>
<organism evidence="1 2">
    <name type="scientific">Plakobranchus ocellatus</name>
    <dbReference type="NCBI Taxonomy" id="259542"/>
    <lineage>
        <taxon>Eukaryota</taxon>
        <taxon>Metazoa</taxon>
        <taxon>Spiralia</taxon>
        <taxon>Lophotrochozoa</taxon>
        <taxon>Mollusca</taxon>
        <taxon>Gastropoda</taxon>
        <taxon>Heterobranchia</taxon>
        <taxon>Euthyneura</taxon>
        <taxon>Panpulmonata</taxon>
        <taxon>Sacoglossa</taxon>
        <taxon>Placobranchoidea</taxon>
        <taxon>Plakobranchidae</taxon>
        <taxon>Plakobranchus</taxon>
    </lineage>
</organism>
<comment type="caution">
    <text evidence="1">The sequence shown here is derived from an EMBL/GenBank/DDBJ whole genome shotgun (WGS) entry which is preliminary data.</text>
</comment>
<sequence length="143" mass="15416">MEALGENHSSQDAVFDSALISIQNHQPCFHAFVSSANCPLLLLLLLLPPPPPPPLPPPPPPCLVCREVRPVWEERWILGLEKPCTEAARGAASVASKRKAEDLPTLMSVSPFAGWSPFKKFIVISSKGSAKVIDRSPLKSTGS</sequence>
<protein>
    <submittedName>
        <fullName evidence="1">Uncharacterized protein</fullName>
    </submittedName>
</protein>
<evidence type="ECO:0000313" key="2">
    <source>
        <dbReference type="Proteomes" id="UP000735302"/>
    </source>
</evidence>
<evidence type="ECO:0000313" key="1">
    <source>
        <dbReference type="EMBL" id="GFO31829.1"/>
    </source>
</evidence>